<protein>
    <recommendedName>
        <fullName evidence="5">Metallophosphoesterase</fullName>
    </recommendedName>
</protein>
<evidence type="ECO:0000313" key="3">
    <source>
        <dbReference type="EMBL" id="MEX0428721.1"/>
    </source>
</evidence>
<feature type="region of interest" description="Disordered" evidence="1">
    <location>
        <begin position="1"/>
        <end position="46"/>
    </location>
</feature>
<proteinExistence type="predicted"/>
<evidence type="ECO:0008006" key="5">
    <source>
        <dbReference type="Google" id="ProtNLM"/>
    </source>
</evidence>
<evidence type="ECO:0000256" key="2">
    <source>
        <dbReference type="SAM" id="Phobius"/>
    </source>
</evidence>
<feature type="transmembrane region" description="Helical" evidence="2">
    <location>
        <begin position="65"/>
        <end position="86"/>
    </location>
</feature>
<comment type="caution">
    <text evidence="3">The sequence shown here is derived from an EMBL/GenBank/DDBJ whole genome shotgun (WGS) entry which is preliminary data.</text>
</comment>
<evidence type="ECO:0000313" key="4">
    <source>
        <dbReference type="Proteomes" id="UP001556631"/>
    </source>
</evidence>
<organism evidence="3 4">
    <name type="scientific">Nocardioides eburneus</name>
    <dbReference type="NCBI Taxonomy" id="3231482"/>
    <lineage>
        <taxon>Bacteria</taxon>
        <taxon>Bacillati</taxon>
        <taxon>Actinomycetota</taxon>
        <taxon>Actinomycetes</taxon>
        <taxon>Propionibacteriales</taxon>
        <taxon>Nocardioidaceae</taxon>
        <taxon>Nocardioides</taxon>
    </lineage>
</organism>
<keyword evidence="4" id="KW-1185">Reference proteome</keyword>
<reference evidence="3 4" key="1">
    <citation type="submission" date="2024-07" db="EMBL/GenBank/DDBJ databases">
        <authorList>
            <person name="Lee S."/>
            <person name="Kang M."/>
        </authorList>
    </citation>
    <scope>NUCLEOTIDE SEQUENCE [LARGE SCALE GENOMIC DNA]</scope>
    <source>
        <strain evidence="3 4">DS6</strain>
    </source>
</reference>
<keyword evidence="2" id="KW-0472">Membrane</keyword>
<feature type="transmembrane region" description="Helical" evidence="2">
    <location>
        <begin position="225"/>
        <end position="245"/>
    </location>
</feature>
<gene>
    <name evidence="3" type="ORF">AB3X52_13915</name>
</gene>
<keyword evidence="2" id="KW-0812">Transmembrane</keyword>
<feature type="compositionally biased region" description="Low complexity" evidence="1">
    <location>
        <begin position="1"/>
        <end position="10"/>
    </location>
</feature>
<name>A0ABV3T0K3_9ACTN</name>
<dbReference type="EMBL" id="JBFPJR010000025">
    <property type="protein sequence ID" value="MEX0428721.1"/>
    <property type="molecule type" value="Genomic_DNA"/>
</dbReference>
<keyword evidence="2" id="KW-1133">Transmembrane helix</keyword>
<dbReference type="RefSeq" id="WP_367994693.1">
    <property type="nucleotide sequence ID" value="NZ_JBFPJR010000025.1"/>
</dbReference>
<feature type="region of interest" description="Disordered" evidence="1">
    <location>
        <begin position="499"/>
        <end position="518"/>
    </location>
</feature>
<sequence length="579" mass="61586">MDPQTSTPETEPNHEPEPTPEASDAAPERSPALGPARPRRRPRLPRLPRLHGLARLRRLRLAGRVAVGVLLVLAPFAGALTAIGYAPPARVEIAGQHVSVKPVIGQNTTQLSGAIVRPEHGEIPLLGKDVGLDLSVDWNHLIPQDKSTRRYLTQLWDDPKPEIARIRSTAQRYVIVWGSVGFAGTLALEAGTLLVLRQRRRKLAAYPPDDAARIAAHNARLRRTAAAVALLALVGLDVAAVRTYTYDDQRTVVGSPVFAGTSLAGTEVDGLVGEVVPFLSILEPRSDFYDQASDNLDQALADVPALKAGKDQVLFIAGEDLEDVNGMARLMGRAADDTDASFLAYTGDLTFAGKSVETYLIDTIDYYSGGVPVEFAPGLHDTDTITSAAQARGWRVADGTAHDVDGVSILTAADPRISTVGDFGSGTVLRDPDVDVPTFLTDTGDEICRSQPDFVLLHDHLLGKQLAALGCAKVAVIDGRSFSFVGPTKVPTDAGGTAVEYTNGSGGGHTTTSPDPGTIKHPATFTAFVYDTKTHATHYSVITVKPNAGVTVTPPISLHVPYADFQRTGETEPPTVSTP</sequence>
<accession>A0ABV3T0K3</accession>
<evidence type="ECO:0000256" key="1">
    <source>
        <dbReference type="SAM" id="MobiDB-lite"/>
    </source>
</evidence>
<dbReference type="Proteomes" id="UP001556631">
    <property type="component" value="Unassembled WGS sequence"/>
</dbReference>
<feature type="transmembrane region" description="Helical" evidence="2">
    <location>
        <begin position="174"/>
        <end position="196"/>
    </location>
</feature>
<feature type="compositionally biased region" description="Basic residues" evidence="1">
    <location>
        <begin position="37"/>
        <end position="46"/>
    </location>
</feature>